<keyword evidence="3" id="KW-1185">Reference proteome</keyword>
<name>A0A820WNX7_9BILA</name>
<dbReference type="Proteomes" id="UP000663866">
    <property type="component" value="Unassembled WGS sequence"/>
</dbReference>
<accession>A0A820WNX7</accession>
<comment type="caution">
    <text evidence="2">The sequence shown here is derived from an EMBL/GenBank/DDBJ whole genome shotgun (WGS) entry which is preliminary data.</text>
</comment>
<gene>
    <name evidence="2" type="ORF">OVN521_LOCUS41765</name>
</gene>
<dbReference type="EMBL" id="CAJOBG010056104">
    <property type="protein sequence ID" value="CAF4519513.1"/>
    <property type="molecule type" value="Genomic_DNA"/>
</dbReference>
<keyword evidence="1" id="KW-0472">Membrane</keyword>
<sequence>MVAAPLANEPIAVPAASNAGNENMNPPCFEDNALTCAIDNFRSKGMNLLILLICVCVSRRLMFPFFLGSILNDTGDFLLTAVFNFSA</sequence>
<evidence type="ECO:0000256" key="1">
    <source>
        <dbReference type="SAM" id="Phobius"/>
    </source>
</evidence>
<keyword evidence="1" id="KW-1133">Transmembrane helix</keyword>
<organism evidence="2 3">
    <name type="scientific">Rotaria magnacalcarata</name>
    <dbReference type="NCBI Taxonomy" id="392030"/>
    <lineage>
        <taxon>Eukaryota</taxon>
        <taxon>Metazoa</taxon>
        <taxon>Spiralia</taxon>
        <taxon>Gnathifera</taxon>
        <taxon>Rotifera</taxon>
        <taxon>Eurotatoria</taxon>
        <taxon>Bdelloidea</taxon>
        <taxon>Philodinida</taxon>
        <taxon>Philodinidae</taxon>
        <taxon>Rotaria</taxon>
    </lineage>
</organism>
<keyword evidence="1" id="KW-0812">Transmembrane</keyword>
<evidence type="ECO:0000313" key="3">
    <source>
        <dbReference type="Proteomes" id="UP000663866"/>
    </source>
</evidence>
<evidence type="ECO:0000313" key="2">
    <source>
        <dbReference type="EMBL" id="CAF4519513.1"/>
    </source>
</evidence>
<reference evidence="2" key="1">
    <citation type="submission" date="2021-02" db="EMBL/GenBank/DDBJ databases">
        <authorList>
            <person name="Nowell W R."/>
        </authorList>
    </citation>
    <scope>NUCLEOTIDE SEQUENCE</scope>
</reference>
<feature type="transmembrane region" description="Helical" evidence="1">
    <location>
        <begin position="48"/>
        <end position="71"/>
    </location>
</feature>
<dbReference type="AlphaFoldDB" id="A0A820WNX7"/>
<protein>
    <submittedName>
        <fullName evidence="2">Uncharacterized protein</fullName>
    </submittedName>
</protein>
<proteinExistence type="predicted"/>